<comment type="caution">
    <text evidence="2">The sequence shown here is derived from an EMBL/GenBank/DDBJ whole genome shotgun (WGS) entry which is preliminary data.</text>
</comment>
<evidence type="ECO:0000256" key="1">
    <source>
        <dbReference type="SAM" id="Phobius"/>
    </source>
</evidence>
<evidence type="ECO:0000313" key="2">
    <source>
        <dbReference type="EMBL" id="MDH4572472.1"/>
    </source>
</evidence>
<evidence type="ECO:0008006" key="4">
    <source>
        <dbReference type="Google" id="ProtNLM"/>
    </source>
</evidence>
<name>A0ABT6I4M2_9GAMM</name>
<proteinExistence type="predicted"/>
<keyword evidence="1" id="KW-1133">Transmembrane helix</keyword>
<accession>A0ABT6I4M2</accession>
<sequence length="136" mass="14723">MLRIRYKATRAGELMKVIGGSFGTSGSAHISRDNTLVVKTGKKHLFKPEQVTSIDTRVESDSGFNASKGLVAMLILGGIGLVVLHLLGAIVGLLMGFGIGFLREKRNVAELDIEGGKRLTLECSPKAIQWLLEFQQ</sequence>
<keyword evidence="3" id="KW-1185">Reference proteome</keyword>
<feature type="transmembrane region" description="Helical" evidence="1">
    <location>
        <begin position="70"/>
        <end position="97"/>
    </location>
</feature>
<reference evidence="2" key="1">
    <citation type="journal article" date="2015" name="Antonie Van Leeuwenhoek">
        <title>Comparative 16S rRNA signatures and multilocus sequence analysis for the genus Salinicola and description of Salinicola acroporae sp. nov., isolated from coral Acropora digitifera.</title>
        <authorList>
            <person name="Lepcha R.T."/>
            <person name="Poddar A."/>
            <person name="Schumann P."/>
            <person name="Das S.K."/>
        </authorList>
    </citation>
    <scope>NUCLEOTIDE SEQUENCE</scope>
    <source>
        <strain evidence="2">S4-41</strain>
    </source>
</reference>
<dbReference type="Proteomes" id="UP001162135">
    <property type="component" value="Unassembled WGS sequence"/>
</dbReference>
<reference evidence="2" key="2">
    <citation type="submission" date="2017-11" db="EMBL/GenBank/DDBJ databases">
        <authorList>
            <person name="Das S.K."/>
        </authorList>
    </citation>
    <scope>NUCLEOTIDE SEQUENCE</scope>
    <source>
        <strain evidence="2">S4-41</strain>
    </source>
</reference>
<evidence type="ECO:0000313" key="3">
    <source>
        <dbReference type="Proteomes" id="UP001162135"/>
    </source>
</evidence>
<dbReference type="EMBL" id="PGFS01000001">
    <property type="protein sequence ID" value="MDH4572472.1"/>
    <property type="molecule type" value="Genomic_DNA"/>
</dbReference>
<keyword evidence="1" id="KW-0472">Membrane</keyword>
<protein>
    <recommendedName>
        <fullName evidence="4">DUF2273 domain-containing protein</fullName>
    </recommendedName>
</protein>
<organism evidence="2 3">
    <name type="scientific">Salinicola acroporae</name>
    <dbReference type="NCBI Taxonomy" id="1541440"/>
    <lineage>
        <taxon>Bacteria</taxon>
        <taxon>Pseudomonadati</taxon>
        <taxon>Pseudomonadota</taxon>
        <taxon>Gammaproteobacteria</taxon>
        <taxon>Oceanospirillales</taxon>
        <taxon>Halomonadaceae</taxon>
        <taxon>Salinicola</taxon>
    </lineage>
</organism>
<keyword evidence="1" id="KW-0812">Transmembrane</keyword>
<gene>
    <name evidence="2" type="ORF">CUR86_08380</name>
</gene>